<gene>
    <name evidence="2" type="ORF">Fcan01_11389</name>
</gene>
<reference evidence="2 3" key="1">
    <citation type="submission" date="2015-12" db="EMBL/GenBank/DDBJ databases">
        <title>The genome of Folsomia candida.</title>
        <authorList>
            <person name="Faddeeva A."/>
            <person name="Derks M.F."/>
            <person name="Anvar Y."/>
            <person name="Smit S."/>
            <person name="Van Straalen N."/>
            <person name="Roelofs D."/>
        </authorList>
    </citation>
    <scope>NUCLEOTIDE SEQUENCE [LARGE SCALE GENOMIC DNA]</scope>
    <source>
        <strain evidence="2 3">VU population</strain>
        <tissue evidence="2">Whole body</tissue>
    </source>
</reference>
<accession>A0A226E9K1</accession>
<sequence>MKHLTSLLQSRVNKKDPFPPQSSDQFKSKLAKERSVEFSTKMNPKFGLFLVLLVLGAFHYSLVEAQGTFVDACNEVCNRSSPERKECCRAHGYPLGRRFNCNGGRMICY</sequence>
<feature type="compositionally biased region" description="Polar residues" evidence="1">
    <location>
        <begin position="1"/>
        <end position="11"/>
    </location>
</feature>
<keyword evidence="3" id="KW-1185">Reference proteome</keyword>
<evidence type="ECO:0000313" key="2">
    <source>
        <dbReference type="EMBL" id="OXA54223.1"/>
    </source>
</evidence>
<dbReference type="AlphaFoldDB" id="A0A226E9K1"/>
<dbReference type="EMBL" id="LNIX01000005">
    <property type="protein sequence ID" value="OXA54223.1"/>
    <property type="molecule type" value="Genomic_DNA"/>
</dbReference>
<dbReference type="Gene3D" id="3.30.30.120">
    <property type="entry name" value="Diapause-specific peptide"/>
    <property type="match status" value="1"/>
</dbReference>
<evidence type="ECO:0000256" key="1">
    <source>
        <dbReference type="SAM" id="MobiDB-lite"/>
    </source>
</evidence>
<name>A0A226E9K1_FOLCA</name>
<comment type="caution">
    <text evidence="2">The sequence shown here is derived from an EMBL/GenBank/DDBJ whole genome shotgun (WGS) entry which is preliminary data.</text>
</comment>
<feature type="region of interest" description="Disordered" evidence="1">
    <location>
        <begin position="1"/>
        <end position="27"/>
    </location>
</feature>
<proteinExistence type="predicted"/>
<evidence type="ECO:0000313" key="3">
    <source>
        <dbReference type="Proteomes" id="UP000198287"/>
    </source>
</evidence>
<protein>
    <submittedName>
        <fullName evidence="2">Diapause-specific peptide</fullName>
    </submittedName>
</protein>
<dbReference type="Pfam" id="PF08036">
    <property type="entry name" value="Antimicrobial_6"/>
    <property type="match status" value="1"/>
</dbReference>
<dbReference type="Proteomes" id="UP000198287">
    <property type="component" value="Unassembled WGS sequence"/>
</dbReference>
<dbReference type="InterPro" id="IPR038203">
    <property type="entry name" value="Diapausin_sf"/>
</dbReference>
<organism evidence="2 3">
    <name type="scientific">Folsomia candida</name>
    <name type="common">Springtail</name>
    <dbReference type="NCBI Taxonomy" id="158441"/>
    <lineage>
        <taxon>Eukaryota</taxon>
        <taxon>Metazoa</taxon>
        <taxon>Ecdysozoa</taxon>
        <taxon>Arthropoda</taxon>
        <taxon>Hexapoda</taxon>
        <taxon>Collembola</taxon>
        <taxon>Entomobryomorpha</taxon>
        <taxon>Isotomoidea</taxon>
        <taxon>Isotomidae</taxon>
        <taxon>Proisotominae</taxon>
        <taxon>Folsomia</taxon>
    </lineage>
</organism>